<dbReference type="InterPro" id="IPR005361">
    <property type="entry name" value="UPF0158"/>
</dbReference>
<dbReference type="Proteomes" id="UP000586067">
    <property type="component" value="Unassembled WGS sequence"/>
</dbReference>
<name>A0A847R3S1_9GAMM</name>
<keyword evidence="2" id="KW-1185">Reference proteome</keyword>
<dbReference type="RefSeq" id="WP_168826506.1">
    <property type="nucleotide sequence ID" value="NZ_CP073013.1"/>
</dbReference>
<sequence>MTVTLDDIELAIEFASSGCGDCEAYLDTQSGTIYYIADAVEEPIPDDLHDSDQYLQIPEKREFDLGRSLAIRFTSEKIPEHLDTVYEMFRRQGAYSRLKDFLDSLGLLDAWHAYESLALREATIDWCKANNIQFSSGT</sequence>
<dbReference type="Pfam" id="PF03682">
    <property type="entry name" value="UPF0158"/>
    <property type="match status" value="1"/>
</dbReference>
<protein>
    <submittedName>
        <fullName evidence="1">Uncharacterized protein</fullName>
    </submittedName>
</protein>
<dbReference type="EMBL" id="JABAEK010000016">
    <property type="protein sequence ID" value="NLQ18601.1"/>
    <property type="molecule type" value="Genomic_DNA"/>
</dbReference>
<reference evidence="1 2" key="1">
    <citation type="submission" date="2020-04" db="EMBL/GenBank/DDBJ databases">
        <title>Marinomonas sp. M1K-6 isolated from the deep seawater of the Mariana Trench.</title>
        <authorList>
            <person name="Li Y."/>
        </authorList>
    </citation>
    <scope>NUCLEOTIDE SEQUENCE [LARGE SCALE GENOMIC DNA]</scope>
    <source>
        <strain evidence="1 2">M1K-6</strain>
    </source>
</reference>
<comment type="caution">
    <text evidence="1">The sequence shown here is derived from an EMBL/GenBank/DDBJ whole genome shotgun (WGS) entry which is preliminary data.</text>
</comment>
<accession>A0A847R3S1</accession>
<evidence type="ECO:0000313" key="1">
    <source>
        <dbReference type="EMBL" id="NLQ18601.1"/>
    </source>
</evidence>
<evidence type="ECO:0000313" key="2">
    <source>
        <dbReference type="Proteomes" id="UP000586067"/>
    </source>
</evidence>
<dbReference type="AlphaFoldDB" id="A0A847R3S1"/>
<organism evidence="1 2">
    <name type="scientific">Marinomonas profundi</name>
    <dbReference type="NCBI Taxonomy" id="2726122"/>
    <lineage>
        <taxon>Bacteria</taxon>
        <taxon>Pseudomonadati</taxon>
        <taxon>Pseudomonadota</taxon>
        <taxon>Gammaproteobacteria</taxon>
        <taxon>Oceanospirillales</taxon>
        <taxon>Oceanospirillaceae</taxon>
        <taxon>Marinomonas</taxon>
    </lineage>
</organism>
<proteinExistence type="predicted"/>
<gene>
    <name evidence="1" type="ORF">HGG82_13390</name>
</gene>